<dbReference type="CDD" id="cd06261">
    <property type="entry name" value="TM_PBP2"/>
    <property type="match status" value="1"/>
</dbReference>
<dbReference type="PANTHER" id="PTHR30193">
    <property type="entry name" value="ABC TRANSPORTER PERMEASE PROTEIN"/>
    <property type="match status" value="1"/>
</dbReference>
<comment type="caution">
    <text evidence="9">The sequence shown here is derived from an EMBL/GenBank/DDBJ whole genome shotgun (WGS) entry which is preliminary data.</text>
</comment>
<evidence type="ECO:0000256" key="6">
    <source>
        <dbReference type="ARBA" id="ARBA00023136"/>
    </source>
</evidence>
<keyword evidence="10" id="KW-1185">Reference proteome</keyword>
<keyword evidence="4 7" id="KW-0812">Transmembrane</keyword>
<feature type="transmembrane region" description="Helical" evidence="7">
    <location>
        <begin position="413"/>
        <end position="433"/>
    </location>
</feature>
<evidence type="ECO:0000313" key="10">
    <source>
        <dbReference type="Proteomes" id="UP000291269"/>
    </source>
</evidence>
<proteinExistence type="inferred from homology"/>
<dbReference type="GO" id="GO:0005886">
    <property type="term" value="C:plasma membrane"/>
    <property type="evidence" value="ECO:0007669"/>
    <property type="project" value="UniProtKB-SubCell"/>
</dbReference>
<feature type="domain" description="ABC transmembrane type-1" evidence="8">
    <location>
        <begin position="373"/>
        <end position="591"/>
    </location>
</feature>
<evidence type="ECO:0000256" key="5">
    <source>
        <dbReference type="ARBA" id="ARBA00022989"/>
    </source>
</evidence>
<dbReference type="InterPro" id="IPR051393">
    <property type="entry name" value="ABC_transporter_permease"/>
</dbReference>
<comment type="subcellular location">
    <subcellularLocation>
        <location evidence="1 7">Cell membrane</location>
        <topology evidence="1 7">Multi-pass membrane protein</topology>
    </subcellularLocation>
</comment>
<evidence type="ECO:0000256" key="7">
    <source>
        <dbReference type="RuleBase" id="RU363032"/>
    </source>
</evidence>
<dbReference type="GO" id="GO:0055085">
    <property type="term" value="P:transmembrane transport"/>
    <property type="evidence" value="ECO:0007669"/>
    <property type="project" value="InterPro"/>
</dbReference>
<dbReference type="PANTHER" id="PTHR30193:SF44">
    <property type="entry name" value="LACTOSE TRANSPORT SYSTEM PERMEASE PROTEIN LACF"/>
    <property type="match status" value="1"/>
</dbReference>
<dbReference type="AlphaFoldDB" id="A0A4Q2KF73"/>
<keyword evidence="6 7" id="KW-0472">Membrane</keyword>
<gene>
    <name evidence="9" type="ORF">ESZ91_06785</name>
</gene>
<sequence>MRKIAVKILTILLVVSAAILVLSGCASLDVQLDRDGSGTATLTLSKEEGVTKESIESELNEIFEGAAKLSQGRDVLKLKSVKESADGFSVKISFRRIRYIEGIGQYNFMSFSDFIKEMNKTSLVSNWEKGKYKNIQNYNEFIYNFNNQADESRAFSPVTSGGEKLTAKEFTAQDSPYAANDKGMIFTYYIVGFSNLESITFRFNGKIGVVGGRNVELVGDNAVKVTPVQSVVNVTEIREGEDPVGVERSVDCFTGYVYFVESANLTLILCLSGAGLLLAALIAVGIWRGWFKKIWRGARCRFIRKNYGLYLMMLPALVMLIIFSYAPMTGIVLAFKDFSIDDGIFGSEWAGMLGFKNFYDVLTTPGTSFGMLARNTVILAGLKFIFGFLCAILLAILFSYLKNNWFKKSVQTISYFPYFLSWVVVSGIAYLFLAADGGILNQLIALFGGDAVQWYSEPQYWRAILTFTSIWKTVGYSTIVYLAAMTAVDPALYEAATIDGAGRVNQLWHITLPGLFPVIGIQLIFSLGNLVRDDFDQIYTMTGGGNSYLIETTEVIGTVVFKAIGTVSAYATATAMGLMQSVVSLALVLSGNIIVKKMGMQGMF</sequence>
<dbReference type="Pfam" id="PF00528">
    <property type="entry name" value="BPD_transp_1"/>
    <property type="match status" value="1"/>
</dbReference>
<reference evidence="9 10" key="1">
    <citation type="journal article" date="2019" name="Gut">
        <title>Antibiotics-induced monodominance of a novel gut bacterial order.</title>
        <authorList>
            <person name="Hildebrand F."/>
            <person name="Moitinho-Silva L."/>
            <person name="Blasche S."/>
            <person name="Jahn M.T."/>
            <person name="Gossmann T.I."/>
            <person name="Heuerta-Cepas J."/>
            <person name="Hercog R."/>
            <person name="Luetge M."/>
            <person name="Bahram M."/>
            <person name="Pryszlak A."/>
            <person name="Alves R.J."/>
            <person name="Waszak S.M."/>
            <person name="Zhu A."/>
            <person name="Ye L."/>
            <person name="Costea P.I."/>
            <person name="Aalvink S."/>
            <person name="Belzer C."/>
            <person name="Forslund S.K."/>
            <person name="Sunagawa S."/>
            <person name="Hentschel U."/>
            <person name="Merten C."/>
            <person name="Patil K.R."/>
            <person name="Benes V."/>
            <person name="Bork P."/>
        </authorList>
    </citation>
    <scope>NUCLEOTIDE SEQUENCE [LARGE SCALE GENOMIC DNA]</scope>
    <source>
        <strain evidence="9 10">HDS1380</strain>
    </source>
</reference>
<dbReference type="EMBL" id="SDOZ01000002">
    <property type="protein sequence ID" value="RXZ62092.1"/>
    <property type="molecule type" value="Genomic_DNA"/>
</dbReference>
<dbReference type="InterPro" id="IPR035906">
    <property type="entry name" value="MetI-like_sf"/>
</dbReference>
<feature type="transmembrane region" description="Helical" evidence="7">
    <location>
        <begin position="577"/>
        <end position="595"/>
    </location>
</feature>
<comment type="similarity">
    <text evidence="7">Belongs to the binding-protein-dependent transport system permease family.</text>
</comment>
<protein>
    <submittedName>
        <fullName evidence="9">Sugar ABC transporter permease</fullName>
    </submittedName>
</protein>
<evidence type="ECO:0000256" key="1">
    <source>
        <dbReference type="ARBA" id="ARBA00004651"/>
    </source>
</evidence>
<dbReference type="SUPFAM" id="SSF161098">
    <property type="entry name" value="MetI-like"/>
    <property type="match status" value="1"/>
</dbReference>
<feature type="transmembrane region" description="Helical" evidence="7">
    <location>
        <begin position="507"/>
        <end position="527"/>
    </location>
</feature>
<dbReference type="PROSITE" id="PS50928">
    <property type="entry name" value="ABC_TM1"/>
    <property type="match status" value="1"/>
</dbReference>
<dbReference type="RefSeq" id="WP_129225445.1">
    <property type="nucleotide sequence ID" value="NZ_SDOZ01000002.1"/>
</dbReference>
<name>A0A4Q2KF73_9FIRM</name>
<keyword evidence="2 7" id="KW-0813">Transport</keyword>
<evidence type="ECO:0000256" key="2">
    <source>
        <dbReference type="ARBA" id="ARBA00022448"/>
    </source>
</evidence>
<accession>A0A4Q2KF73</accession>
<dbReference type="OrthoDB" id="9785836at2"/>
<feature type="transmembrane region" description="Helical" evidence="7">
    <location>
        <begin position="463"/>
        <end position="487"/>
    </location>
</feature>
<keyword evidence="5 7" id="KW-1133">Transmembrane helix</keyword>
<evidence type="ECO:0000313" key="9">
    <source>
        <dbReference type="EMBL" id="RXZ62092.1"/>
    </source>
</evidence>
<feature type="transmembrane region" description="Helical" evidence="7">
    <location>
        <begin position="265"/>
        <end position="287"/>
    </location>
</feature>
<dbReference type="PROSITE" id="PS51257">
    <property type="entry name" value="PROKAR_LIPOPROTEIN"/>
    <property type="match status" value="1"/>
</dbReference>
<dbReference type="Proteomes" id="UP000291269">
    <property type="component" value="Unassembled WGS sequence"/>
</dbReference>
<evidence type="ECO:0000256" key="3">
    <source>
        <dbReference type="ARBA" id="ARBA00022475"/>
    </source>
</evidence>
<dbReference type="Gene3D" id="1.10.3720.10">
    <property type="entry name" value="MetI-like"/>
    <property type="match status" value="1"/>
</dbReference>
<evidence type="ECO:0000259" key="8">
    <source>
        <dbReference type="PROSITE" id="PS50928"/>
    </source>
</evidence>
<organism evidence="9 10">
    <name type="scientific">Candidatus Borkfalkia ceftriaxoniphila</name>
    <dbReference type="NCBI Taxonomy" id="2508949"/>
    <lineage>
        <taxon>Bacteria</taxon>
        <taxon>Bacillati</taxon>
        <taxon>Bacillota</taxon>
        <taxon>Clostridia</taxon>
        <taxon>Christensenellales</taxon>
        <taxon>Christensenellaceae</taxon>
        <taxon>Candidatus Borkfalkia</taxon>
    </lineage>
</organism>
<keyword evidence="3" id="KW-1003">Cell membrane</keyword>
<dbReference type="InterPro" id="IPR000515">
    <property type="entry name" value="MetI-like"/>
</dbReference>
<feature type="transmembrane region" description="Helical" evidence="7">
    <location>
        <begin position="307"/>
        <end position="326"/>
    </location>
</feature>
<feature type="transmembrane region" description="Helical" evidence="7">
    <location>
        <begin position="377"/>
        <end position="401"/>
    </location>
</feature>
<evidence type="ECO:0000256" key="4">
    <source>
        <dbReference type="ARBA" id="ARBA00022692"/>
    </source>
</evidence>